<proteinExistence type="predicted"/>
<dbReference type="EMBL" id="CP111012">
    <property type="protein sequence ID" value="WAQ94251.1"/>
    <property type="molecule type" value="Genomic_DNA"/>
</dbReference>
<dbReference type="Proteomes" id="UP001164746">
    <property type="component" value="Chromosome 1"/>
</dbReference>
<reference evidence="1" key="1">
    <citation type="submission" date="2022-11" db="EMBL/GenBank/DDBJ databases">
        <title>Centuries of genome instability and evolution in soft-shell clam transmissible cancer (bioRxiv).</title>
        <authorList>
            <person name="Hart S.F.M."/>
            <person name="Yonemitsu M.A."/>
            <person name="Giersch R.M."/>
            <person name="Beal B.F."/>
            <person name="Arriagada G."/>
            <person name="Davis B.W."/>
            <person name="Ostrander E.A."/>
            <person name="Goff S.P."/>
            <person name="Metzger M.J."/>
        </authorList>
    </citation>
    <scope>NUCLEOTIDE SEQUENCE</scope>
    <source>
        <strain evidence="1">MELC-2E11</strain>
        <tissue evidence="1">Siphon/mantle</tissue>
    </source>
</reference>
<evidence type="ECO:0000313" key="2">
    <source>
        <dbReference type="Proteomes" id="UP001164746"/>
    </source>
</evidence>
<protein>
    <submittedName>
        <fullName evidence="1">Uncharacterized protein</fullName>
    </submittedName>
</protein>
<evidence type="ECO:0000313" key="1">
    <source>
        <dbReference type="EMBL" id="WAQ94251.1"/>
    </source>
</evidence>
<sequence length="357" mass="40687">MAVNTTFRSMFITKIFQTNVLTFTRRRFNDGIYSTVKLNDTYVAARARFARGRRASVTGVRMAADCSCSEDCEVNNNCSFREWKGAEYETCVETAVLETYSLTPAYYMVTTCRTGSDNTTKDGEHIDCAEFNESSPWALVCRLSVMAHLFCNGPRAIEDQASVFPRWPGMRLDAGVHWEFRGTTNNVEFLKDKVRVARRAYMKNVDSWKEEAVVSLGYIEGKLFRSLQSVGDDKRTPDLSKAVGMNGVKVSRIIVADKRRENLKIYACQALNQQTWEDVEEHFFKSEEMLRYTGEISSPEGKGRYVTFVNKLSLNSDNCVIISIIVNGIERTFDNEILGKKIKEIKTLVEKEILNEE</sequence>
<keyword evidence="2" id="KW-1185">Reference proteome</keyword>
<organism evidence="1 2">
    <name type="scientific">Mya arenaria</name>
    <name type="common">Soft-shell clam</name>
    <dbReference type="NCBI Taxonomy" id="6604"/>
    <lineage>
        <taxon>Eukaryota</taxon>
        <taxon>Metazoa</taxon>
        <taxon>Spiralia</taxon>
        <taxon>Lophotrochozoa</taxon>
        <taxon>Mollusca</taxon>
        <taxon>Bivalvia</taxon>
        <taxon>Autobranchia</taxon>
        <taxon>Heteroconchia</taxon>
        <taxon>Euheterodonta</taxon>
        <taxon>Imparidentia</taxon>
        <taxon>Neoheterodontei</taxon>
        <taxon>Myida</taxon>
        <taxon>Myoidea</taxon>
        <taxon>Myidae</taxon>
        <taxon>Mya</taxon>
    </lineage>
</organism>
<name>A0ABY7DCD6_MYAAR</name>
<accession>A0ABY7DCD6</accession>
<gene>
    <name evidence="1" type="ORF">MAR_006722</name>
</gene>